<dbReference type="EMBL" id="JARYZI010000008">
    <property type="protein sequence ID" value="MDH8679006.1"/>
    <property type="molecule type" value="Genomic_DNA"/>
</dbReference>
<organism evidence="1 2">
    <name type="scientific">Fusibacter bizertensis</name>
    <dbReference type="NCBI Taxonomy" id="1488331"/>
    <lineage>
        <taxon>Bacteria</taxon>
        <taxon>Bacillati</taxon>
        <taxon>Bacillota</taxon>
        <taxon>Clostridia</taxon>
        <taxon>Eubacteriales</taxon>
        <taxon>Eubacteriales Family XII. Incertae Sedis</taxon>
        <taxon>Fusibacter</taxon>
    </lineage>
</organism>
<dbReference type="Proteomes" id="UP001158045">
    <property type="component" value="Unassembled WGS sequence"/>
</dbReference>
<dbReference type="RefSeq" id="WP_281094901.1">
    <property type="nucleotide sequence ID" value="NZ_JARYZI010000008.1"/>
</dbReference>
<name>A0ABT6NF09_9FIRM</name>
<evidence type="ECO:0000313" key="1">
    <source>
        <dbReference type="EMBL" id="MDH8679006.1"/>
    </source>
</evidence>
<evidence type="ECO:0000313" key="2">
    <source>
        <dbReference type="Proteomes" id="UP001158045"/>
    </source>
</evidence>
<protein>
    <submittedName>
        <fullName evidence="1">Uncharacterized protein</fullName>
    </submittedName>
</protein>
<sequence length="79" mass="8604">MSETADEQPAFEIKASTSVRGNGYIYIQINATSEQIIALNPSFEIIFSFPEVLSDASSSLTHSLTVIHLEPVGDSNLME</sequence>
<comment type="caution">
    <text evidence="1">The sequence shown here is derived from an EMBL/GenBank/DDBJ whole genome shotgun (WGS) entry which is preliminary data.</text>
</comment>
<proteinExistence type="predicted"/>
<keyword evidence="2" id="KW-1185">Reference proteome</keyword>
<accession>A0ABT6NF09</accession>
<gene>
    <name evidence="1" type="ORF">QE109_12670</name>
</gene>
<reference evidence="1 2" key="1">
    <citation type="submission" date="2023-04" db="EMBL/GenBank/DDBJ databases">
        <title>Fusibacter bizertensis strain WBS, isolated from littoral bottom sediments of the Arctic seas - biochemical and genomic analysis.</title>
        <authorList>
            <person name="Brioukhanov A.L."/>
        </authorList>
    </citation>
    <scope>NUCLEOTIDE SEQUENCE [LARGE SCALE GENOMIC DNA]</scope>
    <source>
        <strain evidence="1 2">WBS</strain>
    </source>
</reference>